<dbReference type="InterPro" id="IPR056671">
    <property type="entry name" value="DUF7769"/>
</dbReference>
<keyword evidence="3" id="KW-1185">Reference proteome</keyword>
<evidence type="ECO:0000259" key="1">
    <source>
        <dbReference type="Pfam" id="PF24964"/>
    </source>
</evidence>
<dbReference type="AlphaFoldDB" id="A0AAD8N8T7"/>
<organism evidence="2 3">
    <name type="scientific">Heracleum sosnowskyi</name>
    <dbReference type="NCBI Taxonomy" id="360622"/>
    <lineage>
        <taxon>Eukaryota</taxon>
        <taxon>Viridiplantae</taxon>
        <taxon>Streptophyta</taxon>
        <taxon>Embryophyta</taxon>
        <taxon>Tracheophyta</taxon>
        <taxon>Spermatophyta</taxon>
        <taxon>Magnoliopsida</taxon>
        <taxon>eudicotyledons</taxon>
        <taxon>Gunneridae</taxon>
        <taxon>Pentapetalae</taxon>
        <taxon>asterids</taxon>
        <taxon>campanulids</taxon>
        <taxon>Apiales</taxon>
        <taxon>Apiaceae</taxon>
        <taxon>Apioideae</taxon>
        <taxon>apioid superclade</taxon>
        <taxon>Tordylieae</taxon>
        <taxon>Tordyliinae</taxon>
        <taxon>Heracleum</taxon>
    </lineage>
</organism>
<dbReference type="Pfam" id="PF24964">
    <property type="entry name" value="DUF7769"/>
    <property type="match status" value="1"/>
</dbReference>
<feature type="domain" description="DUF7769" evidence="1">
    <location>
        <begin position="27"/>
        <end position="79"/>
    </location>
</feature>
<sequence length="126" mass="14268">MAAAVECEHFNNNTSSFVGGTTKGKSLKNSEKKEIVHKLSLDYNNNMLKRGSINILATDYGVSRITIDNIWKEVQQSIKDGEQPNADRKYKGGNQKYVFDLEKVRSIPLHLRTNIRTLACQLNARK</sequence>
<comment type="caution">
    <text evidence="2">The sequence shown here is derived from an EMBL/GenBank/DDBJ whole genome shotgun (WGS) entry which is preliminary data.</text>
</comment>
<gene>
    <name evidence="2" type="ORF">POM88_000529</name>
</gene>
<reference evidence="2" key="1">
    <citation type="submission" date="2023-02" db="EMBL/GenBank/DDBJ databases">
        <title>Genome of toxic invasive species Heracleum sosnowskyi carries increased number of genes despite the absence of recent whole-genome duplications.</title>
        <authorList>
            <person name="Schelkunov M."/>
            <person name="Shtratnikova V."/>
            <person name="Makarenko M."/>
            <person name="Klepikova A."/>
            <person name="Omelchenko D."/>
            <person name="Novikova G."/>
            <person name="Obukhova E."/>
            <person name="Bogdanov V."/>
            <person name="Penin A."/>
            <person name="Logacheva M."/>
        </authorList>
    </citation>
    <scope>NUCLEOTIDE SEQUENCE</scope>
    <source>
        <strain evidence="2">Hsosn_3</strain>
        <tissue evidence="2">Leaf</tissue>
    </source>
</reference>
<evidence type="ECO:0000313" key="2">
    <source>
        <dbReference type="EMBL" id="KAK1400924.1"/>
    </source>
</evidence>
<reference evidence="2" key="2">
    <citation type="submission" date="2023-05" db="EMBL/GenBank/DDBJ databases">
        <authorList>
            <person name="Schelkunov M.I."/>
        </authorList>
    </citation>
    <scope>NUCLEOTIDE SEQUENCE</scope>
    <source>
        <strain evidence="2">Hsosn_3</strain>
        <tissue evidence="2">Leaf</tissue>
    </source>
</reference>
<dbReference type="EMBL" id="JAUIZM010000001">
    <property type="protein sequence ID" value="KAK1400924.1"/>
    <property type="molecule type" value="Genomic_DNA"/>
</dbReference>
<dbReference type="PANTHER" id="PTHR33889:SF7">
    <property type="entry name" value="OS04G0681850 PROTEIN"/>
    <property type="match status" value="1"/>
</dbReference>
<accession>A0AAD8N8T7</accession>
<dbReference type="Proteomes" id="UP001237642">
    <property type="component" value="Unassembled WGS sequence"/>
</dbReference>
<dbReference type="PANTHER" id="PTHR33889">
    <property type="entry name" value="OS04G0681850 PROTEIN"/>
    <property type="match status" value="1"/>
</dbReference>
<name>A0AAD8N8T7_9APIA</name>
<proteinExistence type="predicted"/>
<protein>
    <recommendedName>
        <fullName evidence="1">DUF7769 domain-containing protein</fullName>
    </recommendedName>
</protein>
<evidence type="ECO:0000313" key="3">
    <source>
        <dbReference type="Proteomes" id="UP001237642"/>
    </source>
</evidence>